<name>A0AA38X2M7_9EURO</name>
<comment type="caution">
    <text evidence="1">The sequence shown here is derived from an EMBL/GenBank/DDBJ whole genome shotgun (WGS) entry which is preliminary data.</text>
</comment>
<gene>
    <name evidence="1" type="ORF">H2200_010250</name>
</gene>
<organism evidence="1 2">
    <name type="scientific">Cladophialophora chaetospira</name>
    <dbReference type="NCBI Taxonomy" id="386627"/>
    <lineage>
        <taxon>Eukaryota</taxon>
        <taxon>Fungi</taxon>
        <taxon>Dikarya</taxon>
        <taxon>Ascomycota</taxon>
        <taxon>Pezizomycotina</taxon>
        <taxon>Eurotiomycetes</taxon>
        <taxon>Chaetothyriomycetidae</taxon>
        <taxon>Chaetothyriales</taxon>
        <taxon>Herpotrichiellaceae</taxon>
        <taxon>Cladophialophora</taxon>
    </lineage>
</organism>
<dbReference type="EMBL" id="JAPDRK010000016">
    <property type="protein sequence ID" value="KAJ9605593.1"/>
    <property type="molecule type" value="Genomic_DNA"/>
</dbReference>
<protein>
    <submittedName>
        <fullName evidence="1">Uncharacterized protein</fullName>
    </submittedName>
</protein>
<reference evidence="1" key="1">
    <citation type="submission" date="2022-10" db="EMBL/GenBank/DDBJ databases">
        <title>Culturing micro-colonial fungi from biological soil crusts in the Mojave desert and describing Neophaeococcomyces mojavensis, and introducing the new genera and species Taxawa tesnikishii.</title>
        <authorList>
            <person name="Kurbessoian T."/>
            <person name="Stajich J.E."/>
        </authorList>
    </citation>
    <scope>NUCLEOTIDE SEQUENCE</scope>
    <source>
        <strain evidence="1">TK_41</strain>
    </source>
</reference>
<keyword evidence="2" id="KW-1185">Reference proteome</keyword>
<sequence length="224" mass="25881">MSFDGLPAEIRLQVYRYLFQGRTIIIRAQDNTFATDRFEPERRVKICRDRALGLNIMFASKMCLAEAKQALLNMATFNVDLNAMADPNQQRYTNLKSLQGFSTGELASLRAIAFPEIRSGTWRNLLYRLVQMPQLRSVSVYRPDVRAIPCPFADWVDDKNNIRSRTHLWFMDYYYLLGRFLTGVVRSERHKATGACCMIKVEIEFVDQGTVCVTLKCQDLCLQL</sequence>
<evidence type="ECO:0000313" key="2">
    <source>
        <dbReference type="Proteomes" id="UP001172673"/>
    </source>
</evidence>
<dbReference type="AlphaFoldDB" id="A0AA38X2M7"/>
<evidence type="ECO:0000313" key="1">
    <source>
        <dbReference type="EMBL" id="KAJ9605593.1"/>
    </source>
</evidence>
<accession>A0AA38X2M7</accession>
<dbReference type="Proteomes" id="UP001172673">
    <property type="component" value="Unassembled WGS sequence"/>
</dbReference>
<proteinExistence type="predicted"/>